<evidence type="ECO:0000313" key="2">
    <source>
        <dbReference type="EMBL" id="AUO48945.1"/>
    </source>
</evidence>
<sequence>MSCVSSANKVTPGTARSLWRGDLSPLGCKAAPQMTQRVMQLPGVIAQSLGTASQSSGDKSPRHR</sequence>
<keyword evidence="3" id="KW-1185">Reference proteome</keyword>
<protein>
    <submittedName>
        <fullName evidence="2">Uncharacterized protein</fullName>
    </submittedName>
</protein>
<name>A0ABN5GDT3_PSEO1</name>
<feature type="compositionally biased region" description="Polar residues" evidence="1">
    <location>
        <begin position="1"/>
        <end position="11"/>
    </location>
</feature>
<dbReference type="EMBL" id="CP025738">
    <property type="protein sequence ID" value="AUO48945.1"/>
    <property type="molecule type" value="Genomic_DNA"/>
</dbReference>
<accession>A0ABN5GDT3</accession>
<evidence type="ECO:0000256" key="1">
    <source>
        <dbReference type="SAM" id="MobiDB-lite"/>
    </source>
</evidence>
<feature type="region of interest" description="Disordered" evidence="1">
    <location>
        <begin position="1"/>
        <end position="22"/>
    </location>
</feature>
<proteinExistence type="predicted"/>
<dbReference type="Proteomes" id="UP000235315">
    <property type="component" value="Chromosome"/>
</dbReference>
<evidence type="ECO:0000313" key="3">
    <source>
        <dbReference type="Proteomes" id="UP000235315"/>
    </source>
</evidence>
<organism evidence="2 3">
    <name type="scientific">Pseudomonas ogarae (strain DSM 112162 / CECT 30235 / F113)</name>
    <dbReference type="NCBI Taxonomy" id="1114970"/>
    <lineage>
        <taxon>Bacteria</taxon>
        <taxon>Pseudomonadati</taxon>
        <taxon>Pseudomonadota</taxon>
        <taxon>Gammaproteobacteria</taxon>
        <taxon>Pseudomonadales</taxon>
        <taxon>Pseudomonadaceae</taxon>
        <taxon>Pseudomonas</taxon>
    </lineage>
</organism>
<gene>
    <name evidence="2" type="ORF">C1C98_27610</name>
</gene>
<reference evidence="2 3" key="1">
    <citation type="submission" date="2018-01" db="EMBL/GenBank/DDBJ databases">
        <title>Tropical forage species Digitaria eriantha prevents oxidative stress under low temperature conditions by the incorporation of polyhydroxybutyrate-producing endophytic bacteria.</title>
        <authorList>
            <person name="Stritzler M."/>
            <person name="Ayub N."/>
        </authorList>
    </citation>
    <scope>NUCLEOTIDE SEQUENCE [LARGE SCALE GENOMIC DNA]</scope>
    <source>
        <strain evidence="2 3">FR1</strain>
    </source>
</reference>